<feature type="compositionally biased region" description="Polar residues" evidence="1">
    <location>
        <begin position="1"/>
        <end position="21"/>
    </location>
</feature>
<dbReference type="GeneID" id="4396082"/>
<organism evidence="2 3">
    <name type="scientific">Chaetomium globosum (strain ATCC 6205 / CBS 148.51 / DSM 1962 / NBRC 6347 / NRRL 1970)</name>
    <name type="common">Soil fungus</name>
    <dbReference type="NCBI Taxonomy" id="306901"/>
    <lineage>
        <taxon>Eukaryota</taxon>
        <taxon>Fungi</taxon>
        <taxon>Dikarya</taxon>
        <taxon>Ascomycota</taxon>
        <taxon>Pezizomycotina</taxon>
        <taxon>Sordariomycetes</taxon>
        <taxon>Sordariomycetidae</taxon>
        <taxon>Sordariales</taxon>
        <taxon>Chaetomiaceae</taxon>
        <taxon>Chaetomium</taxon>
    </lineage>
</organism>
<protein>
    <submittedName>
        <fullName evidence="2">Uncharacterized protein</fullName>
    </submittedName>
</protein>
<sequence>MGWSAFLTNMTRTPNSSQAGDKNSGAEVWVSPQAPLTVWADDFEFVSDRRTRATLVFAAINGTIEGGSTTPLVFDNLTNVSSVACDVDIEAVDDTLSVGNMSIPADTTTLPVLSSIDNLTLSPAASPETRLNELLLWFTIAPLMAGTSIDGTLPMFTNSTTTGLPLSYTATTSPIHNTWTTDGLTTFIHLAIGALAQATTTTPPPSSLEKDYSFALRSH</sequence>
<proteinExistence type="predicted"/>
<evidence type="ECO:0000313" key="3">
    <source>
        <dbReference type="Proteomes" id="UP000001056"/>
    </source>
</evidence>
<reference evidence="3" key="1">
    <citation type="journal article" date="2015" name="Genome Announc.">
        <title>Draft genome sequence of the cellulolytic fungus Chaetomium globosum.</title>
        <authorList>
            <person name="Cuomo C.A."/>
            <person name="Untereiner W.A."/>
            <person name="Ma L.-J."/>
            <person name="Grabherr M."/>
            <person name="Birren B.W."/>
        </authorList>
    </citation>
    <scope>NUCLEOTIDE SEQUENCE [LARGE SCALE GENOMIC DNA]</scope>
    <source>
        <strain evidence="3">ATCC 6205 / CBS 148.51 / DSM 1962 / NBRC 6347 / NRRL 1970</strain>
    </source>
</reference>
<keyword evidence="3" id="KW-1185">Reference proteome</keyword>
<feature type="region of interest" description="Disordered" evidence="1">
    <location>
        <begin position="1"/>
        <end position="25"/>
    </location>
</feature>
<evidence type="ECO:0000256" key="1">
    <source>
        <dbReference type="SAM" id="MobiDB-lite"/>
    </source>
</evidence>
<dbReference type="HOGENOM" id="CLU_1261372_0_0_1"/>
<dbReference type="OrthoDB" id="4734538at2759"/>
<dbReference type="InParanoid" id="Q2GQ45"/>
<dbReference type="Proteomes" id="UP000001056">
    <property type="component" value="Unassembled WGS sequence"/>
</dbReference>
<dbReference type="EMBL" id="CH408035">
    <property type="protein sequence ID" value="EAQ83505.1"/>
    <property type="molecule type" value="Genomic_DNA"/>
</dbReference>
<gene>
    <name evidence="2" type="ORF">CHGG_09909</name>
</gene>
<accession>Q2GQ45</accession>
<dbReference type="RefSeq" id="XP_001227836.1">
    <property type="nucleotide sequence ID" value="XM_001227835.1"/>
</dbReference>
<dbReference type="AlphaFoldDB" id="Q2GQ45"/>
<evidence type="ECO:0000313" key="2">
    <source>
        <dbReference type="EMBL" id="EAQ83505.1"/>
    </source>
</evidence>
<dbReference type="eggNOG" id="ENOG502SJEX">
    <property type="taxonomic scope" value="Eukaryota"/>
</dbReference>
<dbReference type="VEuPathDB" id="FungiDB:CHGG_09909"/>
<name>Q2GQ45_CHAGB</name>